<feature type="transmembrane region" description="Helical" evidence="1">
    <location>
        <begin position="56"/>
        <end position="75"/>
    </location>
</feature>
<dbReference type="Proteomes" id="UP001054945">
    <property type="component" value="Unassembled WGS sequence"/>
</dbReference>
<keyword evidence="1" id="KW-0472">Membrane</keyword>
<gene>
    <name evidence="2" type="ORF">CEXT_346531</name>
</gene>
<keyword evidence="1" id="KW-1133">Transmembrane helix</keyword>
<evidence type="ECO:0000256" key="1">
    <source>
        <dbReference type="SAM" id="Phobius"/>
    </source>
</evidence>
<accession>A0AAV4WU25</accession>
<sequence>MALGIIEVFQGTSSRDESVGVSALFAPREEMDEESRDATDGDAGKRQLSHLRLPRLLLLLLLLGSLLLFFILALRQTAVELFILLSKGTLLEFLLKCLFCLLPVKKMDEELRDATDGEAG</sequence>
<name>A0AAV4WU25_CAEEX</name>
<evidence type="ECO:0000313" key="3">
    <source>
        <dbReference type="Proteomes" id="UP001054945"/>
    </source>
</evidence>
<reference evidence="2 3" key="1">
    <citation type="submission" date="2021-06" db="EMBL/GenBank/DDBJ databases">
        <title>Caerostris extrusa draft genome.</title>
        <authorList>
            <person name="Kono N."/>
            <person name="Arakawa K."/>
        </authorList>
    </citation>
    <scope>NUCLEOTIDE SEQUENCE [LARGE SCALE GENOMIC DNA]</scope>
</reference>
<organism evidence="2 3">
    <name type="scientific">Caerostris extrusa</name>
    <name type="common">Bark spider</name>
    <name type="synonym">Caerostris bankana</name>
    <dbReference type="NCBI Taxonomy" id="172846"/>
    <lineage>
        <taxon>Eukaryota</taxon>
        <taxon>Metazoa</taxon>
        <taxon>Ecdysozoa</taxon>
        <taxon>Arthropoda</taxon>
        <taxon>Chelicerata</taxon>
        <taxon>Arachnida</taxon>
        <taxon>Araneae</taxon>
        <taxon>Araneomorphae</taxon>
        <taxon>Entelegynae</taxon>
        <taxon>Araneoidea</taxon>
        <taxon>Araneidae</taxon>
        <taxon>Caerostris</taxon>
    </lineage>
</organism>
<protein>
    <recommendedName>
        <fullName evidence="4">Transmembrane protein</fullName>
    </recommendedName>
</protein>
<proteinExistence type="predicted"/>
<keyword evidence="1" id="KW-0812">Transmembrane</keyword>
<evidence type="ECO:0008006" key="4">
    <source>
        <dbReference type="Google" id="ProtNLM"/>
    </source>
</evidence>
<evidence type="ECO:0000313" key="2">
    <source>
        <dbReference type="EMBL" id="GIY85170.1"/>
    </source>
</evidence>
<dbReference type="EMBL" id="BPLR01016621">
    <property type="protein sequence ID" value="GIY85170.1"/>
    <property type="molecule type" value="Genomic_DNA"/>
</dbReference>
<comment type="caution">
    <text evidence="2">The sequence shown here is derived from an EMBL/GenBank/DDBJ whole genome shotgun (WGS) entry which is preliminary data.</text>
</comment>
<feature type="transmembrane region" description="Helical" evidence="1">
    <location>
        <begin position="81"/>
        <end position="102"/>
    </location>
</feature>
<dbReference type="AlphaFoldDB" id="A0AAV4WU25"/>
<keyword evidence="3" id="KW-1185">Reference proteome</keyword>